<dbReference type="NCBIfam" id="TIGR01965">
    <property type="entry name" value="VCBS_repeat"/>
    <property type="match status" value="1"/>
</dbReference>
<evidence type="ECO:0000256" key="2">
    <source>
        <dbReference type="ARBA" id="ARBA00022989"/>
    </source>
</evidence>
<dbReference type="SUPFAM" id="SSF51120">
    <property type="entry name" value="beta-Roll"/>
    <property type="match status" value="1"/>
</dbReference>
<dbReference type="Pfam" id="PF17963">
    <property type="entry name" value="Big_9"/>
    <property type="match status" value="1"/>
</dbReference>
<evidence type="ECO:0000313" key="4">
    <source>
        <dbReference type="EMBL" id="MBB3019582.1"/>
    </source>
</evidence>
<dbReference type="Gene3D" id="2.60.40.10">
    <property type="entry name" value="Immunoglobulins"/>
    <property type="match status" value="1"/>
</dbReference>
<name>A0A7W4YWJ4_9HYPH</name>
<dbReference type="Pfam" id="PF00353">
    <property type="entry name" value="HemolysinCabind"/>
    <property type="match status" value="1"/>
</dbReference>
<gene>
    <name evidence="4" type="ORF">FHR70_002647</name>
</gene>
<dbReference type="InterPro" id="IPR002126">
    <property type="entry name" value="Cadherin-like_dom"/>
</dbReference>
<dbReference type="PANTHER" id="PTHR24026:SF126">
    <property type="entry name" value="PROTOCADHERIN FAT 4"/>
    <property type="match status" value="1"/>
</dbReference>
<protein>
    <submittedName>
        <fullName evidence="4">VCBS repeat-containing protein</fullName>
    </submittedName>
</protein>
<keyword evidence="2" id="KW-1133">Transmembrane helix</keyword>
<dbReference type="Gene3D" id="2.60.40.60">
    <property type="entry name" value="Cadherins"/>
    <property type="match status" value="1"/>
</dbReference>
<reference evidence="4 5" key="1">
    <citation type="submission" date="2020-08" db="EMBL/GenBank/DDBJ databases">
        <title>The Agave Microbiome: Exploring the role of microbial communities in plant adaptations to desert environments.</title>
        <authorList>
            <person name="Partida-Martinez L.P."/>
        </authorList>
    </citation>
    <scope>NUCLEOTIDE SEQUENCE [LARGE SCALE GENOMIC DNA]</scope>
    <source>
        <strain evidence="4 5">AT3.9</strain>
    </source>
</reference>
<sequence length="828" mass="89682">MSDALVETFNDAATWDEILAAIKSNAEELLDTVHLEKLEYLATEADREQALGLGVNEIKTLFGDFTSLPEIKAIVERQIDVEYAKWEFVLAFETASSEEEMRTGLERVQSLHDDREIVIHEWSSSDDPTVRARAAELAAEPYTLVLRKIAVRLGDGAYLDALAAEMMLAHQERGPFDDLDILIQALDDATDVLGFESIVMAFNEAPDWEAMLAAIQNNASALLDSDRLAKLSQLFDDGSYEQALGIGVTEIRTLFGNFTSPGQITSALEKQIDISHGQFAALSAINSSQDASAIAEALTIHVARIHQHRQELIVGWIASGNPDAVARANELEGAPYTTVLREVSSHLSDEAYLAELAVRMRSARQNGAFIDIDALIAALDLADRAIDAPHDAVISGVHSGTASEDDLQGTAGLLTIEDGDWGENRFKAVAESELQKQYGTFTFDSITGEWSFTLNSAAQFLKEDQQAHQTLIVESLDGTAAATITVTIVGQNDAPEAAGSGNSASGVEDIRITGRIPPGTDIDGDNLTYTLVQPVQGLKLNDDGTFSYQPAVNFNGTVTFQYEVVDPAGAKSQPKTFTITVTPVNDRPHDIVLSNADVEENATAGAVVGGLTGSDIDDDVLTFSLLNDAEGRFAIRDDQLVVKDGVRLDHEQATAHAITVQVKDEAGAAYQKTFVIQVNDDTSERAIGSSSRDLLKGGSGRDRLWGGLGNDQLTGGSGQDIFVFDTKPNRKNNLDKVADFSVKDDAIWLDNKVFAKLGKAGSEAKPAQLKKDFFVIGTKAKDKNDYLIYDRKKGVLSYDADGSGKVKQVEIATLSKNMKMTYKDFFVI</sequence>
<keyword evidence="5" id="KW-1185">Reference proteome</keyword>
<keyword evidence="2" id="KW-0472">Membrane</keyword>
<dbReference type="PROSITE" id="PS00330">
    <property type="entry name" value="HEMOLYSIN_CALCIUM"/>
    <property type="match status" value="2"/>
</dbReference>
<accession>A0A7W4YWJ4</accession>
<dbReference type="InterPro" id="IPR015919">
    <property type="entry name" value="Cadherin-like_sf"/>
</dbReference>
<dbReference type="Gene3D" id="2.150.10.10">
    <property type="entry name" value="Serralysin-like metalloprotease, C-terminal"/>
    <property type="match status" value="1"/>
</dbReference>
<dbReference type="RefSeq" id="WP_183450805.1">
    <property type="nucleotide sequence ID" value="NZ_JACHWB010000003.1"/>
</dbReference>
<dbReference type="CDD" id="cd11304">
    <property type="entry name" value="Cadherin_repeat"/>
    <property type="match status" value="1"/>
</dbReference>
<keyword evidence="1" id="KW-0812">Transmembrane</keyword>
<dbReference type="PRINTS" id="PR00313">
    <property type="entry name" value="CABNDNGRPT"/>
</dbReference>
<evidence type="ECO:0000313" key="5">
    <source>
        <dbReference type="Proteomes" id="UP000532010"/>
    </source>
</evidence>
<dbReference type="AlphaFoldDB" id="A0A7W4YWJ4"/>
<evidence type="ECO:0000259" key="3">
    <source>
        <dbReference type="PROSITE" id="PS50268"/>
    </source>
</evidence>
<organism evidence="4 5">
    <name type="scientific">Microvirga lupini</name>
    <dbReference type="NCBI Taxonomy" id="420324"/>
    <lineage>
        <taxon>Bacteria</taxon>
        <taxon>Pseudomonadati</taxon>
        <taxon>Pseudomonadota</taxon>
        <taxon>Alphaproteobacteria</taxon>
        <taxon>Hyphomicrobiales</taxon>
        <taxon>Methylobacteriaceae</taxon>
        <taxon>Microvirga</taxon>
    </lineage>
</organism>
<dbReference type="InterPro" id="IPR013783">
    <property type="entry name" value="Ig-like_fold"/>
</dbReference>
<dbReference type="GO" id="GO:0005886">
    <property type="term" value="C:plasma membrane"/>
    <property type="evidence" value="ECO:0007669"/>
    <property type="project" value="UniProtKB-SubCell"/>
</dbReference>
<feature type="domain" description="Cadherin" evidence="3">
    <location>
        <begin position="598"/>
        <end position="686"/>
    </location>
</feature>
<dbReference type="GO" id="GO:0005509">
    <property type="term" value="F:calcium ion binding"/>
    <property type="evidence" value="ECO:0007669"/>
    <property type="project" value="InterPro"/>
</dbReference>
<dbReference type="SUPFAM" id="SSF49313">
    <property type="entry name" value="Cadherin-like"/>
    <property type="match status" value="2"/>
</dbReference>
<dbReference type="Proteomes" id="UP000532010">
    <property type="component" value="Unassembled WGS sequence"/>
</dbReference>
<dbReference type="InterPro" id="IPR011049">
    <property type="entry name" value="Serralysin-like_metalloprot_C"/>
</dbReference>
<dbReference type="PANTHER" id="PTHR24026">
    <property type="entry name" value="FAT ATYPICAL CADHERIN-RELATED"/>
    <property type="match status" value="1"/>
</dbReference>
<comment type="caution">
    <text evidence="4">The sequence shown here is derived from an EMBL/GenBank/DDBJ whole genome shotgun (WGS) entry which is preliminary data.</text>
</comment>
<dbReference type="InterPro" id="IPR018511">
    <property type="entry name" value="Hemolysin-typ_Ca-bd_CS"/>
</dbReference>
<proteinExistence type="predicted"/>
<dbReference type="GO" id="GO:0007156">
    <property type="term" value="P:homophilic cell adhesion via plasma membrane adhesion molecules"/>
    <property type="evidence" value="ECO:0007669"/>
    <property type="project" value="InterPro"/>
</dbReference>
<dbReference type="Gene3D" id="2.60.40.2810">
    <property type="match status" value="1"/>
</dbReference>
<dbReference type="InterPro" id="IPR001343">
    <property type="entry name" value="Hemolysn_Ca-bd"/>
</dbReference>
<dbReference type="PROSITE" id="PS50268">
    <property type="entry name" value="CADHERIN_2"/>
    <property type="match status" value="1"/>
</dbReference>
<dbReference type="EMBL" id="JACHWB010000003">
    <property type="protein sequence ID" value="MBB3019582.1"/>
    <property type="molecule type" value="Genomic_DNA"/>
</dbReference>
<dbReference type="InterPro" id="IPR010221">
    <property type="entry name" value="VCBS_dom"/>
</dbReference>
<evidence type="ECO:0000256" key="1">
    <source>
        <dbReference type="ARBA" id="ARBA00022692"/>
    </source>
</evidence>